<dbReference type="CDD" id="cd08866">
    <property type="entry name" value="SRPBCC_11"/>
    <property type="match status" value="1"/>
</dbReference>
<feature type="compositionally biased region" description="Polar residues" evidence="1">
    <location>
        <begin position="1"/>
        <end position="13"/>
    </location>
</feature>
<keyword evidence="4" id="KW-1185">Reference proteome</keyword>
<gene>
    <name evidence="3" type="ORF">XM38_005050</name>
</gene>
<dbReference type="Gene3D" id="3.30.530.20">
    <property type="match status" value="1"/>
</dbReference>
<organism evidence="3 4">
    <name type="scientific">Halomicronema hongdechloris C2206</name>
    <dbReference type="NCBI Taxonomy" id="1641165"/>
    <lineage>
        <taxon>Bacteria</taxon>
        <taxon>Bacillati</taxon>
        <taxon>Cyanobacteriota</taxon>
        <taxon>Cyanophyceae</taxon>
        <taxon>Nodosilineales</taxon>
        <taxon>Nodosilineaceae</taxon>
        <taxon>Halomicronema</taxon>
    </lineage>
</organism>
<feature type="domain" description="Coenzyme Q-binding protein COQ10 START" evidence="2">
    <location>
        <begin position="46"/>
        <end position="174"/>
    </location>
</feature>
<evidence type="ECO:0000313" key="4">
    <source>
        <dbReference type="Proteomes" id="UP000191901"/>
    </source>
</evidence>
<name>A0A1Z3HH52_9CYAN</name>
<dbReference type="InterPro" id="IPR005031">
    <property type="entry name" value="COQ10_START"/>
</dbReference>
<dbReference type="Proteomes" id="UP000191901">
    <property type="component" value="Chromosome"/>
</dbReference>
<proteinExistence type="predicted"/>
<reference evidence="3 4" key="1">
    <citation type="journal article" date="2016" name="Biochim. Biophys. Acta">
        <title>Characterization of red-shifted phycobilisomes isolated from the chlorophyll f-containing cyanobacterium Halomicronema hongdechloris.</title>
        <authorList>
            <person name="Li Y."/>
            <person name="Lin Y."/>
            <person name="Garvey C.J."/>
            <person name="Birch D."/>
            <person name="Corkery R.W."/>
            <person name="Loughlin P.C."/>
            <person name="Scheer H."/>
            <person name="Willows R.D."/>
            <person name="Chen M."/>
        </authorList>
    </citation>
    <scope>NUCLEOTIDE SEQUENCE [LARGE SCALE GENOMIC DNA]</scope>
    <source>
        <strain evidence="3 4">C2206</strain>
    </source>
</reference>
<evidence type="ECO:0000313" key="3">
    <source>
        <dbReference type="EMBL" id="ASC69578.1"/>
    </source>
</evidence>
<dbReference type="STRING" id="1641165.XM38_19275"/>
<dbReference type="KEGG" id="hhg:XM38_005050"/>
<dbReference type="OrthoDB" id="539556at2"/>
<evidence type="ECO:0000256" key="1">
    <source>
        <dbReference type="SAM" id="MobiDB-lite"/>
    </source>
</evidence>
<dbReference type="SUPFAM" id="SSF55961">
    <property type="entry name" value="Bet v1-like"/>
    <property type="match status" value="1"/>
</dbReference>
<sequence>MMVQSSSWRQPNNRPGAKAAPTHRPVEISTEQGQGRQRRILASVEIPRPVEQVWHVLTDYEHLADFIPNLARSRQLPHPHGGIRLEQLGTQCFLSIKFCARVVLDMRELFPQELRFSMVEGDFKEFWGAWRLHPLSQADGTGTRLDYELMVLPLATMPIPLIEQHLCRNLRQNLLAICDRTLVCFDPPS</sequence>
<protein>
    <recommendedName>
        <fullName evidence="2">Coenzyme Q-binding protein COQ10 START domain-containing protein</fullName>
    </recommendedName>
</protein>
<accession>A0A1Z3HH52</accession>
<dbReference type="EMBL" id="CP021983">
    <property type="protein sequence ID" value="ASC69578.1"/>
    <property type="molecule type" value="Genomic_DNA"/>
</dbReference>
<dbReference type="PANTHER" id="PTHR34060:SF1">
    <property type="entry name" value="POLYKETIDE CYCLASE _ DEHYDRASE AND LIPID TRANSPORT PROTEIN"/>
    <property type="match status" value="1"/>
</dbReference>
<dbReference type="InterPro" id="IPR023393">
    <property type="entry name" value="START-like_dom_sf"/>
</dbReference>
<dbReference type="PANTHER" id="PTHR34060">
    <property type="entry name" value="POLYKETIDE CYCLASE / DEHYDRASE AND LIPID TRANSPORT PROTEIN"/>
    <property type="match status" value="1"/>
</dbReference>
<feature type="region of interest" description="Disordered" evidence="1">
    <location>
        <begin position="1"/>
        <end position="34"/>
    </location>
</feature>
<dbReference type="AlphaFoldDB" id="A0A1Z3HH52"/>
<dbReference type="Pfam" id="PF03364">
    <property type="entry name" value="Polyketide_cyc"/>
    <property type="match status" value="1"/>
</dbReference>
<evidence type="ECO:0000259" key="2">
    <source>
        <dbReference type="Pfam" id="PF03364"/>
    </source>
</evidence>
<dbReference type="RefSeq" id="WP_080811849.1">
    <property type="nucleotide sequence ID" value="NZ_CP021983.2"/>
</dbReference>